<organism evidence="4 5">
    <name type="scientific">Kingella pumchi</name>
    <dbReference type="NCBI Taxonomy" id="2779506"/>
    <lineage>
        <taxon>Bacteria</taxon>
        <taxon>Pseudomonadati</taxon>
        <taxon>Pseudomonadota</taxon>
        <taxon>Betaproteobacteria</taxon>
        <taxon>Neisseriales</taxon>
        <taxon>Neisseriaceae</taxon>
        <taxon>Kingella</taxon>
    </lineage>
</organism>
<dbReference type="InterPro" id="IPR051934">
    <property type="entry name" value="Phage_Tail_Fiber_Structural"/>
</dbReference>
<proteinExistence type="predicted"/>
<sequence length="361" mass="39027">MANLTDKNEWTENCRRIEPGDSVIGGEGAPINKCLEGINNRTVYLKNQLQNLPAANTQTAGLVRLSSATNSDSESTAATSKAVKAAYDKATAAQEAVDGISLDWGGITGKPNSLAGYGIGNFKVEAFSGDLNQLKTDGIYAVLSPSQSRNLPAGSRGGKLVAVSGADGRIAHQYWHEAYSTNVWERHKTSMNNEDWSPWIQVQGGTPAVAAGSVMWFAATRPPEGWLVADGSRLLRTAYPALFAAIGTAFNQSSDGAQYFRLPDLRGEFVRGWDGNRGIDSGRAFGSAQADEFRSHKHAMPISGNSDDMFENLSDTKRIRVTLVNDSDWNNVFGYHKDDYTASGGTETRPRNIALLPIIKY</sequence>
<dbReference type="RefSeq" id="WP_238745885.1">
    <property type="nucleotide sequence ID" value="NZ_JAKOOW010000009.1"/>
</dbReference>
<evidence type="ECO:0000313" key="5">
    <source>
        <dbReference type="Proteomes" id="UP001298424"/>
    </source>
</evidence>
<comment type="subcellular location">
    <subcellularLocation>
        <location evidence="1">Virion</location>
    </subcellularLocation>
</comment>
<dbReference type="InterPro" id="IPR005068">
    <property type="entry name" value="Phage_lambda_Stf-r2"/>
</dbReference>
<gene>
    <name evidence="4" type="ORF">MB824_03170</name>
</gene>
<keyword evidence="5" id="KW-1185">Reference proteome</keyword>
<keyword evidence="2" id="KW-0945">Host-virus interaction</keyword>
<dbReference type="EMBL" id="JAKOOW010000009">
    <property type="protein sequence ID" value="MCG6503496.1"/>
    <property type="molecule type" value="Genomic_DNA"/>
</dbReference>
<dbReference type="Proteomes" id="UP001298424">
    <property type="component" value="Unassembled WGS sequence"/>
</dbReference>
<protein>
    <submittedName>
        <fullName evidence="4">Tail fiber protein</fullName>
    </submittedName>
</protein>
<dbReference type="SUPFAM" id="SSF88874">
    <property type="entry name" value="Receptor-binding domain of short tail fibre protein gp12"/>
    <property type="match status" value="1"/>
</dbReference>
<evidence type="ECO:0000313" key="4">
    <source>
        <dbReference type="EMBL" id="MCG6503496.1"/>
    </source>
</evidence>
<comment type="caution">
    <text evidence="4">The sequence shown here is derived from an EMBL/GenBank/DDBJ whole genome shotgun (WGS) entry which is preliminary data.</text>
</comment>
<name>A0ABS9NL24_9NEIS</name>
<dbReference type="InterPro" id="IPR037053">
    <property type="entry name" value="Phage_tail_collar_dom_sf"/>
</dbReference>
<dbReference type="Pfam" id="PF03406">
    <property type="entry name" value="Phage_fiber_2"/>
    <property type="match status" value="1"/>
</dbReference>
<evidence type="ECO:0000259" key="3">
    <source>
        <dbReference type="Pfam" id="PF07484"/>
    </source>
</evidence>
<accession>A0ABS9NL24</accession>
<dbReference type="PANTHER" id="PTHR35191:SF1">
    <property type="entry name" value="PROPHAGE SIDE TAIL FIBER PROTEIN HOMOLOG STFQ-RELATED"/>
    <property type="match status" value="1"/>
</dbReference>
<dbReference type="Gene3D" id="3.90.1340.10">
    <property type="entry name" value="Phage tail collar domain"/>
    <property type="match status" value="1"/>
</dbReference>
<dbReference type="InterPro" id="IPR011083">
    <property type="entry name" value="Phage_tail_collar_dom"/>
</dbReference>
<reference evidence="4 5" key="1">
    <citation type="submission" date="2022-02" db="EMBL/GenBank/DDBJ databases">
        <title>Genome sequence data of Kingella unionensis sp. nov. strain CICC 24913 (CCUG 75125).</title>
        <authorList>
            <person name="Xiao M."/>
        </authorList>
    </citation>
    <scope>NUCLEOTIDE SEQUENCE [LARGE SCALE GENOMIC DNA]</scope>
    <source>
        <strain evidence="4 5">CICC 24913</strain>
    </source>
</reference>
<feature type="domain" description="Phage tail collar" evidence="3">
    <location>
        <begin position="212"/>
        <end position="270"/>
    </location>
</feature>
<dbReference type="CDD" id="cd19958">
    <property type="entry name" value="pyocin_knob"/>
    <property type="match status" value="1"/>
</dbReference>
<dbReference type="Pfam" id="PF07484">
    <property type="entry name" value="Collar"/>
    <property type="match status" value="1"/>
</dbReference>
<dbReference type="PANTHER" id="PTHR35191">
    <property type="entry name" value="PROPHAGE SIDE TAIL FIBER PROTEIN HOMOLOG STFQ-RELATED"/>
    <property type="match status" value="1"/>
</dbReference>
<evidence type="ECO:0000256" key="1">
    <source>
        <dbReference type="ARBA" id="ARBA00004328"/>
    </source>
</evidence>
<evidence type="ECO:0000256" key="2">
    <source>
        <dbReference type="ARBA" id="ARBA00022581"/>
    </source>
</evidence>